<sequence length="642" mass="69361">MSSAAAAAASTKSILHIAGYSSCGFYHRAASVVASLSLLFPHRLQLVKHEFQSRDEYRQWLIHENFREAVQGKAGNLRAANHASSPFCWLASGTEREADVVTEFIGGCDDTLDWCRNFARPQAAAAVESGYAASASMVPDGHVPDHPYDYDLVVIGGGSGGLAASKEAAALGARVAVLDYVKPSPAGSTWGLGGTCVNVGCIPKKLMHHAANLNAYRKIDAPHFGVGVSKSQFEEWMGMSQDVEDQEEKHNWEILKTNVQNHIRGLNFKYRVDLREKNVTYLNMLGKFLDPHTLETVDKKGNKGTLTSSRFLVAVGGRPSPLSCEGAELAISSDDIFSLDRDPGHVLCVGASYISLECAGFLRGIGKDVTVAVRSILLRGFDRECADMIGEYMKSEGIVFKEEVVPTKLAKTDGGKIAVTFSNGDQAEYDTVLVAIGRTGDTQKLGLENVGIDVNPKNSKIPAKLEQTAVPNVYVIGDVMDGCPELTPVAIHAGRLLSRRLFGGSPSSIMDYRNVCTTVFTPIEYGTVGYSEEDAKNEYGEENLEVYHKYFIPLEWSLSHSRSEHQGFCKAIVYKASRKVLGLHYLGPNAGEVLQGFGTAMKLGCTFDDIIGTVGIHPTTAEELTTLSITKESGADAKASGC</sequence>
<evidence type="ECO:0000256" key="3">
    <source>
        <dbReference type="ARBA" id="ARBA00012610"/>
    </source>
</evidence>
<comment type="cofactor">
    <cofactor evidence="1">
        <name>FAD</name>
        <dbReference type="ChEBI" id="CHEBI:57692"/>
    </cofactor>
</comment>
<evidence type="ECO:0000259" key="12">
    <source>
        <dbReference type="Pfam" id="PF02852"/>
    </source>
</evidence>
<keyword evidence="6" id="KW-0521">NADP</keyword>
<keyword evidence="10 11" id="KW-0676">Redox-active center</keyword>
<dbReference type="Gene3D" id="3.50.50.60">
    <property type="entry name" value="FAD/NAD(P)-binding domain"/>
    <property type="match status" value="2"/>
</dbReference>
<evidence type="ECO:0000313" key="14">
    <source>
        <dbReference type="EMBL" id="KAL3786486.1"/>
    </source>
</evidence>
<evidence type="ECO:0000256" key="4">
    <source>
        <dbReference type="ARBA" id="ARBA00022630"/>
    </source>
</evidence>
<keyword evidence="9" id="KW-1015">Disulfide bond</keyword>
<dbReference type="AlphaFoldDB" id="A0ABD3PGQ8"/>
<dbReference type="EC" id="1.8.1.9" evidence="3"/>
<evidence type="ECO:0000259" key="13">
    <source>
        <dbReference type="Pfam" id="PF07992"/>
    </source>
</evidence>
<name>A0ABD3PGQ8_9STRA</name>
<dbReference type="InterPro" id="IPR012999">
    <property type="entry name" value="Pyr_OxRdtase_I_AS"/>
</dbReference>
<comment type="caution">
    <text evidence="14">The sequence shown here is derived from an EMBL/GenBank/DDBJ whole genome shotgun (WGS) entry which is preliminary data.</text>
</comment>
<dbReference type="InterPro" id="IPR036188">
    <property type="entry name" value="FAD/NAD-bd_sf"/>
</dbReference>
<evidence type="ECO:0000256" key="5">
    <source>
        <dbReference type="ARBA" id="ARBA00022827"/>
    </source>
</evidence>
<comment type="similarity">
    <text evidence="2 11">Belongs to the class-I pyridine nucleotide-disulfide oxidoreductase family.</text>
</comment>
<keyword evidence="8 11" id="KW-0560">Oxidoreductase</keyword>
<dbReference type="InterPro" id="IPR046952">
    <property type="entry name" value="GSHR/TRXR-like"/>
</dbReference>
<dbReference type="FunFam" id="3.50.50.60:FF:000012">
    <property type="entry name" value="Thioredoxin reductase 1, cytoplasmic"/>
    <property type="match status" value="1"/>
</dbReference>
<dbReference type="EMBL" id="JABMIG020000193">
    <property type="protein sequence ID" value="KAL3786486.1"/>
    <property type="molecule type" value="Genomic_DNA"/>
</dbReference>
<keyword evidence="15" id="KW-1185">Reference proteome</keyword>
<reference evidence="14 15" key="1">
    <citation type="journal article" date="2020" name="G3 (Bethesda)">
        <title>Improved Reference Genome for Cyclotella cryptica CCMP332, a Model for Cell Wall Morphogenesis, Salinity Adaptation, and Lipid Production in Diatoms (Bacillariophyta).</title>
        <authorList>
            <person name="Roberts W.R."/>
            <person name="Downey K.M."/>
            <person name="Ruck E.C."/>
            <person name="Traller J.C."/>
            <person name="Alverson A.J."/>
        </authorList>
    </citation>
    <scope>NUCLEOTIDE SEQUENCE [LARGE SCALE GENOMIC DNA]</scope>
    <source>
        <strain evidence="14 15">CCMP332</strain>
    </source>
</reference>
<feature type="domain" description="FAD/NAD(P)-binding" evidence="13">
    <location>
        <begin position="150"/>
        <end position="494"/>
    </location>
</feature>
<keyword evidence="5 11" id="KW-0274">FAD</keyword>
<feature type="domain" description="Pyridine nucleotide-disulphide oxidoreductase dimerisation" evidence="12">
    <location>
        <begin position="517"/>
        <end position="626"/>
    </location>
</feature>
<gene>
    <name evidence="14" type="ORF">HJC23_010652</name>
</gene>
<evidence type="ECO:0000256" key="11">
    <source>
        <dbReference type="RuleBase" id="RU003691"/>
    </source>
</evidence>
<dbReference type="InterPro" id="IPR023753">
    <property type="entry name" value="FAD/NAD-binding_dom"/>
</dbReference>
<evidence type="ECO:0000256" key="9">
    <source>
        <dbReference type="ARBA" id="ARBA00023157"/>
    </source>
</evidence>
<evidence type="ECO:0000256" key="2">
    <source>
        <dbReference type="ARBA" id="ARBA00007532"/>
    </source>
</evidence>
<keyword evidence="4 11" id="KW-0285">Flavoprotein</keyword>
<dbReference type="FunFam" id="3.30.390.30:FF:000004">
    <property type="entry name" value="Thioredoxin reductase 1, cytoplasmic"/>
    <property type="match status" value="1"/>
</dbReference>
<dbReference type="GO" id="GO:0004791">
    <property type="term" value="F:thioredoxin-disulfide reductase (NADPH) activity"/>
    <property type="evidence" value="ECO:0007669"/>
    <property type="project" value="UniProtKB-EC"/>
</dbReference>
<dbReference type="PRINTS" id="PR00411">
    <property type="entry name" value="PNDRDTASEI"/>
</dbReference>
<dbReference type="InterPro" id="IPR004099">
    <property type="entry name" value="Pyr_nucl-diS_OxRdtase_dimer"/>
</dbReference>
<dbReference type="InterPro" id="IPR006338">
    <property type="entry name" value="Thioredoxin/glutathione_Rdtase"/>
</dbReference>
<dbReference type="PANTHER" id="PTHR42737:SF8">
    <property type="entry name" value="THIOREDOXIN-DISULFIDE REDUCTASE"/>
    <property type="match status" value="1"/>
</dbReference>
<dbReference type="SUPFAM" id="SSF55424">
    <property type="entry name" value="FAD/NAD-linked reductases, dimerisation (C-terminal) domain"/>
    <property type="match status" value="1"/>
</dbReference>
<dbReference type="Gene3D" id="3.30.390.30">
    <property type="match status" value="1"/>
</dbReference>
<dbReference type="InterPro" id="IPR016156">
    <property type="entry name" value="FAD/NAD-linked_Rdtase_dimer_sf"/>
</dbReference>
<dbReference type="SUPFAM" id="SSF51905">
    <property type="entry name" value="FAD/NAD(P)-binding domain"/>
    <property type="match status" value="1"/>
</dbReference>
<proteinExistence type="inferred from homology"/>
<evidence type="ECO:0000313" key="15">
    <source>
        <dbReference type="Proteomes" id="UP001516023"/>
    </source>
</evidence>
<dbReference type="Proteomes" id="UP001516023">
    <property type="component" value="Unassembled WGS sequence"/>
</dbReference>
<evidence type="ECO:0000256" key="8">
    <source>
        <dbReference type="ARBA" id="ARBA00023002"/>
    </source>
</evidence>
<protein>
    <recommendedName>
        <fullName evidence="3">thioredoxin-disulfide reductase (NADPH)</fullName>
        <ecNumber evidence="3">1.8.1.9</ecNumber>
    </recommendedName>
</protein>
<keyword evidence="7" id="KW-0712">Selenocysteine</keyword>
<dbReference type="Pfam" id="PF07992">
    <property type="entry name" value="Pyr_redox_2"/>
    <property type="match status" value="1"/>
</dbReference>
<evidence type="ECO:0000256" key="1">
    <source>
        <dbReference type="ARBA" id="ARBA00001974"/>
    </source>
</evidence>
<evidence type="ECO:0000256" key="6">
    <source>
        <dbReference type="ARBA" id="ARBA00022857"/>
    </source>
</evidence>
<dbReference type="NCBIfam" id="TIGR01438">
    <property type="entry name" value="TGR"/>
    <property type="match status" value="1"/>
</dbReference>
<dbReference type="PRINTS" id="PR00368">
    <property type="entry name" value="FADPNR"/>
</dbReference>
<dbReference type="Pfam" id="PF02852">
    <property type="entry name" value="Pyr_redox_dim"/>
    <property type="match status" value="1"/>
</dbReference>
<dbReference type="PROSITE" id="PS00076">
    <property type="entry name" value="PYRIDINE_REDOX_1"/>
    <property type="match status" value="1"/>
</dbReference>
<accession>A0ABD3PGQ8</accession>
<evidence type="ECO:0000256" key="10">
    <source>
        <dbReference type="ARBA" id="ARBA00023284"/>
    </source>
</evidence>
<evidence type="ECO:0000256" key="7">
    <source>
        <dbReference type="ARBA" id="ARBA00022933"/>
    </source>
</evidence>
<organism evidence="14 15">
    <name type="scientific">Cyclotella cryptica</name>
    <dbReference type="NCBI Taxonomy" id="29204"/>
    <lineage>
        <taxon>Eukaryota</taxon>
        <taxon>Sar</taxon>
        <taxon>Stramenopiles</taxon>
        <taxon>Ochrophyta</taxon>
        <taxon>Bacillariophyta</taxon>
        <taxon>Coscinodiscophyceae</taxon>
        <taxon>Thalassiosirophycidae</taxon>
        <taxon>Stephanodiscales</taxon>
        <taxon>Stephanodiscaceae</taxon>
        <taxon>Cyclotella</taxon>
    </lineage>
</organism>
<dbReference type="PANTHER" id="PTHR42737">
    <property type="entry name" value="GLUTATHIONE REDUCTASE"/>
    <property type="match status" value="1"/>
</dbReference>